<dbReference type="SUPFAM" id="SSF53335">
    <property type="entry name" value="S-adenosyl-L-methionine-dependent methyltransferases"/>
    <property type="match status" value="1"/>
</dbReference>
<dbReference type="PROSITE" id="PS51686">
    <property type="entry name" value="SAM_MT_RSMB_NOP"/>
    <property type="match status" value="1"/>
</dbReference>
<evidence type="ECO:0000313" key="7">
    <source>
        <dbReference type="EMBL" id="SLN58795.1"/>
    </source>
</evidence>
<reference evidence="7 8" key="1">
    <citation type="submission" date="2017-03" db="EMBL/GenBank/DDBJ databases">
        <authorList>
            <person name="Afonso C.L."/>
            <person name="Miller P.J."/>
            <person name="Scott M.A."/>
            <person name="Spackman E."/>
            <person name="Goraichik I."/>
            <person name="Dimitrov K.M."/>
            <person name="Suarez D.L."/>
            <person name="Swayne D.E."/>
        </authorList>
    </citation>
    <scope>NUCLEOTIDE SEQUENCE [LARGE SCALE GENOMIC DNA]</scope>
    <source>
        <strain evidence="7 8">CECT 7066</strain>
    </source>
</reference>
<keyword evidence="1 5" id="KW-0489">Methyltransferase</keyword>
<keyword evidence="3 5" id="KW-0949">S-adenosyl-L-methionine</keyword>
<proteinExistence type="inferred from homology"/>
<gene>
    <name evidence="7" type="primary">rsmB_2</name>
    <name evidence="7" type="ORF">PAM7066_02887</name>
</gene>
<dbReference type="Gene3D" id="3.40.50.150">
    <property type="entry name" value="Vaccinia Virus protein VP39"/>
    <property type="match status" value="1"/>
</dbReference>
<organism evidence="7 8">
    <name type="scientific">Palleronia marisminoris</name>
    <dbReference type="NCBI Taxonomy" id="315423"/>
    <lineage>
        <taxon>Bacteria</taxon>
        <taxon>Pseudomonadati</taxon>
        <taxon>Pseudomonadota</taxon>
        <taxon>Alphaproteobacteria</taxon>
        <taxon>Rhodobacterales</taxon>
        <taxon>Roseobacteraceae</taxon>
        <taxon>Palleronia</taxon>
    </lineage>
</organism>
<feature type="binding site" evidence="5">
    <location>
        <position position="217"/>
    </location>
    <ligand>
        <name>S-adenosyl-L-methionine</name>
        <dbReference type="ChEBI" id="CHEBI:59789"/>
    </ligand>
</feature>
<evidence type="ECO:0000256" key="3">
    <source>
        <dbReference type="ARBA" id="ARBA00022691"/>
    </source>
</evidence>
<accession>A0A1Y5TF04</accession>
<dbReference type="EC" id="2.1.1.176" evidence="7"/>
<dbReference type="GO" id="GO:0003723">
    <property type="term" value="F:RNA binding"/>
    <property type="evidence" value="ECO:0007669"/>
    <property type="project" value="UniProtKB-UniRule"/>
</dbReference>
<dbReference type="Gene3D" id="3.30.70.1170">
    <property type="entry name" value="Sun protein, domain 3"/>
    <property type="match status" value="1"/>
</dbReference>
<dbReference type="InterPro" id="IPR001678">
    <property type="entry name" value="MeTrfase_RsmB-F_NOP2_dom"/>
</dbReference>
<keyword evidence="4 5" id="KW-0694">RNA-binding</keyword>
<dbReference type="GO" id="GO:0001510">
    <property type="term" value="P:RNA methylation"/>
    <property type="evidence" value="ECO:0007669"/>
    <property type="project" value="InterPro"/>
</dbReference>
<dbReference type="EMBL" id="FWFV01000008">
    <property type="protein sequence ID" value="SLN58795.1"/>
    <property type="molecule type" value="Genomic_DNA"/>
</dbReference>
<evidence type="ECO:0000256" key="2">
    <source>
        <dbReference type="ARBA" id="ARBA00022679"/>
    </source>
</evidence>
<dbReference type="InterPro" id="IPR049560">
    <property type="entry name" value="MeTrfase_RsmB-F_NOP2_cat"/>
</dbReference>
<dbReference type="InterPro" id="IPR054728">
    <property type="entry name" value="RsmB-like_ferredoxin"/>
</dbReference>
<feature type="active site" description="Nucleophile" evidence="5">
    <location>
        <position position="270"/>
    </location>
</feature>
<keyword evidence="2 5" id="KW-0808">Transferase</keyword>
<comment type="caution">
    <text evidence="5">Lacks conserved residue(s) required for the propagation of feature annotation.</text>
</comment>
<dbReference type="InterPro" id="IPR029063">
    <property type="entry name" value="SAM-dependent_MTases_sf"/>
</dbReference>
<dbReference type="STRING" id="315423.SAMN04488020_108179"/>
<evidence type="ECO:0000256" key="1">
    <source>
        <dbReference type="ARBA" id="ARBA00022603"/>
    </source>
</evidence>
<protein>
    <submittedName>
        <fullName evidence="7">Ribosomal RNA small subunit methyltransferase B</fullName>
        <ecNumber evidence="7">2.1.1.176</ecNumber>
    </submittedName>
</protein>
<dbReference type="InterPro" id="IPR023267">
    <property type="entry name" value="RCMT"/>
</dbReference>
<dbReference type="PANTHER" id="PTHR22807:SF53">
    <property type="entry name" value="RIBOSOMAL RNA SMALL SUBUNIT METHYLTRANSFERASE B-RELATED"/>
    <property type="match status" value="1"/>
</dbReference>
<comment type="similarity">
    <text evidence="5">Belongs to the class I-like SAM-binding methyltransferase superfamily. RsmB/NOP family.</text>
</comment>
<dbReference type="PRINTS" id="PR02008">
    <property type="entry name" value="RCMTFAMILY"/>
</dbReference>
<evidence type="ECO:0000256" key="5">
    <source>
        <dbReference type="PROSITE-ProRule" id="PRU01023"/>
    </source>
</evidence>
<dbReference type="AlphaFoldDB" id="A0A1Y5TF04"/>
<sequence length="319" mass="34041">MIGYLRATGIAPHTLFTGAGYGPAPLGADEGAERPAPDRLADLDCPAWLAPRLEASLGPSFEPVMRTLQDRAPVFLRVNSARADVETARTVLVQDGIATRPSPLSPSALEVIENARRVQTSAAYRDGLVELQDAASQAVVDMLPLDGVTRILDYCAGGGGKALALAARTGAKIHAHDADPRRLVDLPPRAVRAGAEITVVPPAGLRDDARYDLVLVDAPCSGSGAWRRSPEGKIRFTRDRIAELTALQGRILEQALRHVAPGGVLAYVTCSMLDDENSQRVEALAQHAPVERLVDRQFTPLDGGDGFYCALLRHEPGGR</sequence>
<dbReference type="Pfam" id="PF01189">
    <property type="entry name" value="Methyltr_RsmB-F"/>
    <property type="match status" value="1"/>
</dbReference>
<dbReference type="GO" id="GO:0008173">
    <property type="term" value="F:RNA methyltransferase activity"/>
    <property type="evidence" value="ECO:0007669"/>
    <property type="project" value="InterPro"/>
</dbReference>
<dbReference type="PANTHER" id="PTHR22807">
    <property type="entry name" value="NOP2 YEAST -RELATED NOL1/NOP2/FMU SUN DOMAIN-CONTAINING"/>
    <property type="match status" value="1"/>
</dbReference>
<evidence type="ECO:0000259" key="6">
    <source>
        <dbReference type="PROSITE" id="PS51686"/>
    </source>
</evidence>
<evidence type="ECO:0000256" key="4">
    <source>
        <dbReference type="ARBA" id="ARBA00022884"/>
    </source>
</evidence>
<feature type="domain" description="SAM-dependent MTase RsmB/NOP-type" evidence="6">
    <location>
        <begin position="64"/>
        <end position="319"/>
    </location>
</feature>
<name>A0A1Y5TF04_9RHOB</name>
<evidence type="ECO:0000313" key="8">
    <source>
        <dbReference type="Proteomes" id="UP000193870"/>
    </source>
</evidence>
<keyword evidence="8" id="KW-1185">Reference proteome</keyword>
<dbReference type="Pfam" id="PF22458">
    <property type="entry name" value="RsmF-B_ferredox"/>
    <property type="match status" value="1"/>
</dbReference>
<dbReference type="Proteomes" id="UP000193870">
    <property type="component" value="Unassembled WGS sequence"/>
</dbReference>
<feature type="binding site" evidence="5">
    <location>
        <position position="177"/>
    </location>
    <ligand>
        <name>S-adenosyl-L-methionine</name>
        <dbReference type="ChEBI" id="CHEBI:59789"/>
    </ligand>
</feature>
<dbReference type="CDD" id="cd02440">
    <property type="entry name" value="AdoMet_MTases"/>
    <property type="match status" value="1"/>
</dbReference>